<keyword evidence="2" id="KW-1185">Reference proteome</keyword>
<organism evidence="1 2">
    <name type="scientific">Streptacidiphilus alkalitolerans</name>
    <dbReference type="NCBI Taxonomy" id="3342712"/>
    <lineage>
        <taxon>Bacteria</taxon>
        <taxon>Bacillati</taxon>
        <taxon>Actinomycetota</taxon>
        <taxon>Actinomycetes</taxon>
        <taxon>Kitasatosporales</taxon>
        <taxon>Streptomycetaceae</taxon>
        <taxon>Streptacidiphilus</taxon>
    </lineage>
</organism>
<protein>
    <submittedName>
        <fullName evidence="1">Uncharacterized protein</fullName>
    </submittedName>
</protein>
<sequence>MAGGQEAERQAGAVGPVETSAEAEAADLLGPLPTTVSESQGLAAERRLALWWQDLGVRGRRRYRLGAGTLAVLLAATAVGLAVGRSGGGPPAPPVPWPIEAARVSYDGLVRDIGNGQTSFVVLLTVTNGSSAALTVNQVSQPYSGVVASSVQPLPIRVPQGRAQTVWVQMTVRDCSRTPRADDLPFIDVTLSNLRAIQSQSEILGGSYAQDLNAAILEACPATPPPSAKSAAPSVSTAR</sequence>
<evidence type="ECO:0000313" key="1">
    <source>
        <dbReference type="EMBL" id="MFC1412322.1"/>
    </source>
</evidence>
<proteinExistence type="predicted"/>
<reference evidence="1 2" key="1">
    <citation type="submission" date="2024-09" db="EMBL/GenBank/DDBJ databases">
        <authorList>
            <person name="Lee S.D."/>
        </authorList>
    </citation>
    <scope>NUCLEOTIDE SEQUENCE [LARGE SCALE GENOMIC DNA]</scope>
    <source>
        <strain evidence="1 2">N1-1</strain>
    </source>
</reference>
<gene>
    <name evidence="1" type="ORF">ACEZDG_23930</name>
</gene>
<evidence type="ECO:0000313" key="2">
    <source>
        <dbReference type="Proteomes" id="UP001592582"/>
    </source>
</evidence>
<name>A0ABV6VF29_9ACTN</name>
<comment type="caution">
    <text evidence="1">The sequence shown here is derived from an EMBL/GenBank/DDBJ whole genome shotgun (WGS) entry which is preliminary data.</text>
</comment>
<accession>A0ABV6VF29</accession>
<dbReference type="Proteomes" id="UP001592582">
    <property type="component" value="Unassembled WGS sequence"/>
</dbReference>
<dbReference type="EMBL" id="JBHEZX010000011">
    <property type="protein sequence ID" value="MFC1412322.1"/>
    <property type="molecule type" value="Genomic_DNA"/>
</dbReference>